<dbReference type="Proteomes" id="UP001220964">
    <property type="component" value="Unassembled WGS sequence"/>
</dbReference>
<sequence>MSVQYVEHPTEKYVEIVIDGGISKVDMDVLFPKLEAFMAAEGEIGVMEVIHGLGLVNVPAALPHLGTGLQALGKVKKVALVTDMAALATATRAGAALSPIETRVFGRAEEAAAREWLAAPSAATAGAE</sequence>
<comment type="caution">
    <text evidence="1">The sequence shown here is derived from an EMBL/GenBank/DDBJ whole genome shotgun (WGS) entry which is preliminary data.</text>
</comment>
<dbReference type="RefSeq" id="WP_275566847.1">
    <property type="nucleotide sequence ID" value="NZ_JARGYC010000016.1"/>
</dbReference>
<reference evidence="1" key="1">
    <citation type="submission" date="2023-03" db="EMBL/GenBank/DDBJ databases">
        <title>Multiphase analysis and comparison of six strains from genera Psychromarinibacter, Lutimaribacter, and Maritimibacter, including a novel species: Psychromarinibacter sediminicola sp. nov.</title>
        <authorList>
            <person name="Wang Y.-H."/>
            <person name="Ye M.-Q."/>
            <person name="Du Z.-J."/>
        </authorList>
    </citation>
    <scope>NUCLEOTIDE SEQUENCE</scope>
    <source>
        <strain evidence="1">C21-152</strain>
    </source>
</reference>
<keyword evidence="2" id="KW-1185">Reference proteome</keyword>
<organism evidence="1 2">
    <name type="scientific">Psychromarinibacter sediminicola</name>
    <dbReference type="NCBI Taxonomy" id="3033385"/>
    <lineage>
        <taxon>Bacteria</taxon>
        <taxon>Pseudomonadati</taxon>
        <taxon>Pseudomonadota</taxon>
        <taxon>Alphaproteobacteria</taxon>
        <taxon>Rhodobacterales</taxon>
        <taxon>Paracoccaceae</taxon>
        <taxon>Psychromarinibacter</taxon>
    </lineage>
</organism>
<dbReference type="Pfam" id="PF11964">
    <property type="entry name" value="SpoIIAA-like"/>
    <property type="match status" value="1"/>
</dbReference>
<accession>A0AAE3NTN0</accession>
<evidence type="ECO:0000313" key="2">
    <source>
        <dbReference type="Proteomes" id="UP001220964"/>
    </source>
</evidence>
<dbReference type="AlphaFoldDB" id="A0AAE3NTN0"/>
<dbReference type="SUPFAM" id="SSF52091">
    <property type="entry name" value="SpoIIaa-like"/>
    <property type="match status" value="1"/>
</dbReference>
<dbReference type="EMBL" id="JARGYC010000016">
    <property type="protein sequence ID" value="MDF0600705.1"/>
    <property type="molecule type" value="Genomic_DNA"/>
</dbReference>
<protein>
    <submittedName>
        <fullName evidence="1">STAS/SEC14 domain-containing protein</fullName>
    </submittedName>
</protein>
<dbReference type="InterPro" id="IPR036513">
    <property type="entry name" value="STAS_dom_sf"/>
</dbReference>
<proteinExistence type="predicted"/>
<dbReference type="InterPro" id="IPR021866">
    <property type="entry name" value="SpoIIAA-like"/>
</dbReference>
<gene>
    <name evidence="1" type="ORF">P1J78_08185</name>
</gene>
<evidence type="ECO:0000313" key="1">
    <source>
        <dbReference type="EMBL" id="MDF0600705.1"/>
    </source>
</evidence>
<dbReference type="Gene3D" id="3.40.50.10600">
    <property type="entry name" value="SpoIIaa-like domains"/>
    <property type="match status" value="1"/>
</dbReference>
<dbReference type="InterPro" id="IPR038396">
    <property type="entry name" value="SpoIIAA-like_sf"/>
</dbReference>
<name>A0AAE3NTN0_9RHOB</name>